<evidence type="ECO:0000256" key="1">
    <source>
        <dbReference type="SAM" id="Phobius"/>
    </source>
</evidence>
<keyword evidence="4" id="KW-1185">Reference proteome</keyword>
<dbReference type="Proteomes" id="UP001224775">
    <property type="component" value="Unassembled WGS sequence"/>
</dbReference>
<keyword evidence="1" id="KW-1133">Transmembrane helix</keyword>
<proteinExistence type="predicted"/>
<gene>
    <name evidence="3" type="ORF">QTG54_010748</name>
</gene>
<evidence type="ECO:0000313" key="4">
    <source>
        <dbReference type="Proteomes" id="UP001224775"/>
    </source>
</evidence>
<protein>
    <submittedName>
        <fullName evidence="3">DUF2236 domain-containing protein</fullName>
    </submittedName>
</protein>
<evidence type="ECO:0000313" key="3">
    <source>
        <dbReference type="EMBL" id="KAK1738718.1"/>
    </source>
</evidence>
<dbReference type="EMBL" id="JATAAI010000020">
    <property type="protein sequence ID" value="KAK1738718.1"/>
    <property type="molecule type" value="Genomic_DNA"/>
</dbReference>
<dbReference type="AlphaFoldDB" id="A0AAD9DAL0"/>
<dbReference type="PANTHER" id="PTHR36124">
    <property type="match status" value="1"/>
</dbReference>
<organism evidence="3 4">
    <name type="scientific">Skeletonema marinoi</name>
    <dbReference type="NCBI Taxonomy" id="267567"/>
    <lineage>
        <taxon>Eukaryota</taxon>
        <taxon>Sar</taxon>
        <taxon>Stramenopiles</taxon>
        <taxon>Ochrophyta</taxon>
        <taxon>Bacillariophyta</taxon>
        <taxon>Coscinodiscophyceae</taxon>
        <taxon>Thalassiosirophycidae</taxon>
        <taxon>Thalassiosirales</taxon>
        <taxon>Skeletonemataceae</taxon>
        <taxon>Skeletonema</taxon>
        <taxon>Skeletonema marinoi-dohrnii complex</taxon>
    </lineage>
</organism>
<feature type="transmembrane region" description="Helical" evidence="1">
    <location>
        <begin position="6"/>
        <end position="26"/>
    </location>
</feature>
<name>A0AAD9DAL0_9STRA</name>
<sequence length="359" mass="41715">MHPNYLSYPTIRTLLILPELLLPITILKHLKTMILLITTAVIGYTVLIYLLRKRHDKFLESTPYPKTAADCHQFTSRYIYGDFNFIAVKSLEFGLFKTYAIPSISKVLYSTRELVDRCGRRYDDTDLIIREFLEHDPNEPRAVASIERMNFIHSQYKISNEDYLYVLSVFIVEPIRWVERYGFRYPHEKEKYAMHLRWKIIGEQMGIKDIPASYAATELYLDRFEEKNMVYAESNVKVGTSTTNLFLSILPAKLRPMSKPAIYALCPPRLRKAMGFPDPPTLLVVLIDASLKLAGYFVRYLMPPSRMPKFRTSREPVAVSKNTLLYPKFNPFNKTYENGYKISELGPECLRSCPMSGNK</sequence>
<comment type="caution">
    <text evidence="3">The sequence shown here is derived from an EMBL/GenBank/DDBJ whole genome shotgun (WGS) entry which is preliminary data.</text>
</comment>
<feature type="transmembrane region" description="Helical" evidence="1">
    <location>
        <begin position="33"/>
        <end position="51"/>
    </location>
</feature>
<dbReference type="GO" id="GO:0016491">
    <property type="term" value="F:oxidoreductase activity"/>
    <property type="evidence" value="ECO:0007669"/>
    <property type="project" value="InterPro"/>
</dbReference>
<evidence type="ECO:0000259" key="2">
    <source>
        <dbReference type="Pfam" id="PF09995"/>
    </source>
</evidence>
<dbReference type="Pfam" id="PF09995">
    <property type="entry name" value="MPAB_Lcp_cat"/>
    <property type="match status" value="1"/>
</dbReference>
<feature type="domain" description="ER-bound oxygenase mpaB/mpaB'/Rubber oxygenase catalytic" evidence="2">
    <location>
        <begin position="141"/>
        <end position="281"/>
    </location>
</feature>
<dbReference type="PANTHER" id="PTHR36124:SF1">
    <property type="entry name" value="ER-BOUND OXYGENASE MPAB_MPAB'_RUBBER OXYGENASE CATALYTIC DOMAIN-CONTAINING PROTEIN"/>
    <property type="match status" value="1"/>
</dbReference>
<keyword evidence="1" id="KW-0472">Membrane</keyword>
<accession>A0AAD9DAL0</accession>
<dbReference type="InterPro" id="IPR018713">
    <property type="entry name" value="MPAB/Lcp_cat_dom"/>
</dbReference>
<keyword evidence="1" id="KW-0812">Transmembrane</keyword>
<dbReference type="InterPro" id="IPR046366">
    <property type="entry name" value="MPAB"/>
</dbReference>
<reference evidence="3" key="1">
    <citation type="submission" date="2023-06" db="EMBL/GenBank/DDBJ databases">
        <title>Survivors Of The Sea: Transcriptome response of Skeletonema marinoi to long-term dormancy.</title>
        <authorList>
            <person name="Pinder M.I.M."/>
            <person name="Kourtchenko O."/>
            <person name="Robertson E.K."/>
            <person name="Larsson T."/>
            <person name="Maumus F."/>
            <person name="Osuna-Cruz C.M."/>
            <person name="Vancaester E."/>
            <person name="Stenow R."/>
            <person name="Vandepoele K."/>
            <person name="Ploug H."/>
            <person name="Bruchert V."/>
            <person name="Godhe A."/>
            <person name="Topel M."/>
        </authorList>
    </citation>
    <scope>NUCLEOTIDE SEQUENCE</scope>
    <source>
        <strain evidence="3">R05AC</strain>
    </source>
</reference>